<evidence type="ECO:0000256" key="8">
    <source>
        <dbReference type="SAM" id="Phobius"/>
    </source>
</evidence>
<feature type="transmembrane region" description="Helical" evidence="8">
    <location>
        <begin position="114"/>
        <end position="133"/>
    </location>
</feature>
<sequence length="917" mass="97870">MSWLDTLTDPATIGYPLLALGVFVGSVIPIVPTGAVVGAAAAVAMTTTHLSLPLVVLVATVAALAGDLVTYGVARLGSDAALRWVTRRQSTERLDAARATFARRGWQVVVVGRLVPAGRIPVLIAAAALAYPWRRLVPAAALAALLWALAYSILGVVSGGLFDNPLVATLVATVLVLLVGVVTGVVSSRRKRKHERSPLVGTTEPGPERGRLLRGGRVVVRVLCVWAATAGALFLLDRLLPGFEMDSWWQPVVCALLLGLLTAVGWPLVMRLVLPVALFTLGVGGFLLMGAGVAAVFLAVPGVHIHDFRSAVLVAVGLAAVGAIISSALALDEDEIFFRRAARRARRAATDGDPVPGVLFLQVDGLGHDVVRRAIRDGDMPTLARWLTDGGHKLTDWHCDWSSQTGASVCGILHGDNTDILGFRWYEKDRDHVMACSHPGDAAEIERRHSNGRGLLAVDGAGRGNLFTGDAEHVSLTMSAIPLVEKRRRRGRGHEKLWAGYYAYFANPVNALRTFVASLADVFGELIAAGRQRRADVRPRTHRGGWYPLARPGTTVISRDIVVSAIIEDMMAGRSVVYADFLGYDEVAHHSGIERFDTLEVLRGIDRQIGRLHRATDLAPRPYRIVVLSDHGQTQGWAFADRFGESIEQFVGRQCGAPCVEASAGHDSRRPAEGWQAGAVLAEASSGTGPIARRLRARVEKAGAAEHRTRTESGRPGAVARAAPGVVAVASGHVAMVSLTEHPGRVSLETIEQEFPALLPALVDHPGIGFVLVRSDEYGPVVLGRDGARRLATDSGVDAVEGTDPLAPYGPHAADLIRRVDGFDHCADIMINSHYDPETDDAPPFEPHVGSHGGMGGPQSRGFLLHPADLPAPGEIVGAEALHRVLRGWLTHLGHPEPPPAADPARPDRERTALSRN</sequence>
<dbReference type="PANTHER" id="PTHR42709">
    <property type="entry name" value="ALKALINE PHOSPHATASE LIKE PROTEIN"/>
    <property type="match status" value="1"/>
</dbReference>
<evidence type="ECO:0000256" key="2">
    <source>
        <dbReference type="ARBA" id="ARBA00010792"/>
    </source>
</evidence>
<organism evidence="10 11">
    <name type="scientific">Pseudonocardia sulfidoxydans NBRC 16205</name>
    <dbReference type="NCBI Taxonomy" id="1223511"/>
    <lineage>
        <taxon>Bacteria</taxon>
        <taxon>Bacillati</taxon>
        <taxon>Actinomycetota</taxon>
        <taxon>Actinomycetes</taxon>
        <taxon>Pseudonocardiales</taxon>
        <taxon>Pseudonocardiaceae</taxon>
        <taxon>Pseudonocardia</taxon>
    </lineage>
</organism>
<feature type="compositionally biased region" description="Basic and acidic residues" evidence="7">
    <location>
        <begin position="905"/>
        <end position="917"/>
    </location>
</feature>
<feature type="transmembrane region" description="Helical" evidence="8">
    <location>
        <begin position="276"/>
        <end position="299"/>
    </location>
</feature>
<dbReference type="SUPFAM" id="SSF53649">
    <property type="entry name" value="Alkaline phosphatase-like"/>
    <property type="match status" value="1"/>
</dbReference>
<dbReference type="InterPro" id="IPR002591">
    <property type="entry name" value="Phosphodiest/P_Trfase"/>
</dbReference>
<evidence type="ECO:0000313" key="10">
    <source>
        <dbReference type="EMBL" id="GEL22462.1"/>
    </source>
</evidence>
<feature type="transmembrane region" description="Helical" evidence="8">
    <location>
        <begin position="248"/>
        <end position="269"/>
    </location>
</feature>
<evidence type="ECO:0000256" key="1">
    <source>
        <dbReference type="ARBA" id="ARBA00004651"/>
    </source>
</evidence>
<feature type="transmembrane region" description="Helical" evidence="8">
    <location>
        <begin position="311"/>
        <end position="331"/>
    </location>
</feature>
<dbReference type="OrthoDB" id="5404822at2"/>
<feature type="transmembrane region" description="Helical" evidence="8">
    <location>
        <begin position="140"/>
        <end position="161"/>
    </location>
</feature>
<gene>
    <name evidence="10" type="ORF">PSU4_14160</name>
</gene>
<reference evidence="10 11" key="1">
    <citation type="submission" date="2019-07" db="EMBL/GenBank/DDBJ databases">
        <title>Whole genome shotgun sequence of Pseudonocardia sulfidoxydans NBRC 16205.</title>
        <authorList>
            <person name="Hosoyama A."/>
            <person name="Uohara A."/>
            <person name="Ohji S."/>
            <person name="Ichikawa N."/>
        </authorList>
    </citation>
    <scope>NUCLEOTIDE SEQUENCE [LARGE SCALE GENOMIC DNA]</scope>
    <source>
        <strain evidence="10 11">NBRC 16205</strain>
    </source>
</reference>
<feature type="region of interest" description="Disordered" evidence="7">
    <location>
        <begin position="893"/>
        <end position="917"/>
    </location>
</feature>
<comment type="subcellular location">
    <subcellularLocation>
        <location evidence="1">Cell membrane</location>
        <topology evidence="1">Multi-pass membrane protein</topology>
    </subcellularLocation>
</comment>
<evidence type="ECO:0000256" key="4">
    <source>
        <dbReference type="ARBA" id="ARBA00022692"/>
    </source>
</evidence>
<keyword evidence="6 8" id="KW-0472">Membrane</keyword>
<keyword evidence="5 8" id="KW-1133">Transmembrane helix</keyword>
<dbReference type="InterPro" id="IPR032816">
    <property type="entry name" value="VTT_dom"/>
</dbReference>
<feature type="transmembrane region" description="Helical" evidence="8">
    <location>
        <begin position="52"/>
        <end position="74"/>
    </location>
</feature>
<dbReference type="GO" id="GO:0005886">
    <property type="term" value="C:plasma membrane"/>
    <property type="evidence" value="ECO:0007669"/>
    <property type="project" value="UniProtKB-SubCell"/>
</dbReference>
<dbReference type="AlphaFoldDB" id="A0A511DCE3"/>
<name>A0A511DCE3_9PSEU</name>
<dbReference type="Gene3D" id="3.40.720.10">
    <property type="entry name" value="Alkaline Phosphatase, subunit A"/>
    <property type="match status" value="1"/>
</dbReference>
<evidence type="ECO:0000256" key="7">
    <source>
        <dbReference type="SAM" id="MobiDB-lite"/>
    </source>
</evidence>
<feature type="transmembrane region" description="Helical" evidence="8">
    <location>
        <begin position="218"/>
        <end position="236"/>
    </location>
</feature>
<comment type="similarity">
    <text evidence="2">Belongs to the DedA family.</text>
</comment>
<keyword evidence="4 8" id="KW-0812">Transmembrane</keyword>
<dbReference type="InterPro" id="IPR017850">
    <property type="entry name" value="Alkaline_phosphatase_core_sf"/>
</dbReference>
<evidence type="ECO:0000256" key="5">
    <source>
        <dbReference type="ARBA" id="ARBA00022989"/>
    </source>
</evidence>
<feature type="domain" description="VTT" evidence="9">
    <location>
        <begin position="52"/>
        <end position="155"/>
    </location>
</feature>
<keyword evidence="3" id="KW-1003">Cell membrane</keyword>
<feature type="transmembrane region" description="Helical" evidence="8">
    <location>
        <begin position="167"/>
        <end position="186"/>
    </location>
</feature>
<evidence type="ECO:0000256" key="6">
    <source>
        <dbReference type="ARBA" id="ARBA00023136"/>
    </source>
</evidence>
<dbReference type="InterPro" id="IPR007165">
    <property type="entry name" value="Phage_holin_4_2"/>
</dbReference>
<evidence type="ECO:0000259" key="9">
    <source>
        <dbReference type="Pfam" id="PF09335"/>
    </source>
</evidence>
<dbReference type="Proteomes" id="UP000321685">
    <property type="component" value="Unassembled WGS sequence"/>
</dbReference>
<comment type="caution">
    <text evidence="10">The sequence shown here is derived from an EMBL/GenBank/DDBJ whole genome shotgun (WGS) entry which is preliminary data.</text>
</comment>
<evidence type="ECO:0000313" key="11">
    <source>
        <dbReference type="Proteomes" id="UP000321685"/>
    </source>
</evidence>
<evidence type="ECO:0000256" key="3">
    <source>
        <dbReference type="ARBA" id="ARBA00022475"/>
    </source>
</evidence>
<dbReference type="Pfam" id="PF01663">
    <property type="entry name" value="Phosphodiest"/>
    <property type="match status" value="1"/>
</dbReference>
<feature type="transmembrane region" description="Helical" evidence="8">
    <location>
        <begin position="20"/>
        <end position="45"/>
    </location>
</feature>
<dbReference type="InterPro" id="IPR051311">
    <property type="entry name" value="DedA_domain"/>
</dbReference>
<dbReference type="Pfam" id="PF04020">
    <property type="entry name" value="Phage_holin_4_2"/>
    <property type="match status" value="1"/>
</dbReference>
<dbReference type="EMBL" id="BJVJ01000009">
    <property type="protein sequence ID" value="GEL22462.1"/>
    <property type="molecule type" value="Genomic_DNA"/>
</dbReference>
<protein>
    <recommendedName>
        <fullName evidence="9">VTT domain-containing protein</fullName>
    </recommendedName>
</protein>
<proteinExistence type="inferred from homology"/>
<keyword evidence="11" id="KW-1185">Reference proteome</keyword>
<dbReference type="Pfam" id="PF09335">
    <property type="entry name" value="VTT_dom"/>
    <property type="match status" value="1"/>
</dbReference>
<dbReference type="PANTHER" id="PTHR42709:SF6">
    <property type="entry name" value="UNDECAPRENYL PHOSPHATE TRANSPORTER A"/>
    <property type="match status" value="1"/>
</dbReference>
<accession>A0A511DCE3</accession>
<dbReference type="RefSeq" id="WP_147103771.1">
    <property type="nucleotide sequence ID" value="NZ_BJVJ01000009.1"/>
</dbReference>